<proteinExistence type="predicted"/>
<accession>A0A6B9J9B1</accession>
<gene>
    <name evidence="1" type="primary">74</name>
    <name evidence="1" type="ORF">SEA_PHADED_74</name>
</gene>
<dbReference type="EMBL" id="MN703408">
    <property type="protein sequence ID" value="QGZ16874.1"/>
    <property type="molecule type" value="Genomic_DNA"/>
</dbReference>
<organism evidence="1 2">
    <name type="scientific">Mycobacterium phage Phaded</name>
    <dbReference type="NCBI Taxonomy" id="2686088"/>
    <lineage>
        <taxon>Viruses</taxon>
        <taxon>Duplodnaviria</taxon>
        <taxon>Heunggongvirae</taxon>
        <taxon>Uroviricota</taxon>
        <taxon>Caudoviricetes</taxon>
        <taxon>Pukovnikvirus</taxon>
        <taxon>Pukovnikvirus phaded</taxon>
    </lineage>
</organism>
<dbReference type="KEGG" id="vg:64948208"/>
<evidence type="ECO:0000313" key="1">
    <source>
        <dbReference type="EMBL" id="QGZ16874.1"/>
    </source>
</evidence>
<dbReference type="GeneID" id="64948208"/>
<protein>
    <recommendedName>
        <fullName evidence="3">MazG-like nucleotide pyrophosphohydrolase</fullName>
    </recommendedName>
</protein>
<reference evidence="1 2" key="1">
    <citation type="submission" date="2019-11" db="EMBL/GenBank/DDBJ databases">
        <authorList>
            <person name="Patyi J."/>
            <person name="Lenyk M."/>
            <person name="Mclean J."/>
            <person name="Esposito N."/>
            <person name="Luczkiewicz R."/>
            <person name="Johnson B.J."/>
            <person name="Curtis N."/>
            <person name="Garlena R.A."/>
            <person name="Russell D.A."/>
            <person name="Pope W.H."/>
            <person name="Jacobs-Sera D."/>
            <person name="Hatfull G.F."/>
        </authorList>
    </citation>
    <scope>NUCLEOTIDE SEQUENCE [LARGE SCALE GENOMIC DNA]</scope>
</reference>
<evidence type="ECO:0000313" key="2">
    <source>
        <dbReference type="Proteomes" id="UP000433256"/>
    </source>
</evidence>
<keyword evidence="2" id="KW-1185">Reference proteome</keyword>
<evidence type="ECO:0008006" key="3">
    <source>
        <dbReference type="Google" id="ProtNLM"/>
    </source>
</evidence>
<name>A0A6B9J9B1_9CAUD</name>
<sequence>MDGGHRPVRRPRRLAEPWRLPACRLESCLMNLQDIHRIAESPKHGREPGDNSFNVSWAAVAVSAYVKVIGGEDEEVAIAIEDLLGDLMHLADAAGVDFDEALNKAEYNYDAEIAGE</sequence>
<dbReference type="Proteomes" id="UP000433256">
    <property type="component" value="Segment"/>
</dbReference>
<dbReference type="RefSeq" id="YP_010064348.1">
    <property type="nucleotide sequence ID" value="NC_054815.1"/>
</dbReference>